<keyword evidence="10" id="KW-1185">Reference proteome</keyword>
<dbReference type="InterPro" id="IPR001248">
    <property type="entry name" value="Pur-cyt_permease"/>
</dbReference>
<reference evidence="9 10" key="2">
    <citation type="journal article" date="2021" name="Curr. Genet.">
        <title>Genetic response to nitrogen starvation in the aggressive Eucalyptus foliar pathogen Teratosphaeria destructans.</title>
        <authorList>
            <person name="Havenga M."/>
            <person name="Wingfield B.D."/>
            <person name="Wingfield M.J."/>
            <person name="Dreyer L.L."/>
            <person name="Roets F."/>
            <person name="Aylward J."/>
        </authorList>
    </citation>
    <scope>NUCLEOTIDE SEQUENCE [LARGE SCALE GENOMIC DNA]</scope>
    <source>
        <strain evidence="9">CMW44962</strain>
    </source>
</reference>
<dbReference type="PANTHER" id="PTHR30618:SF0">
    <property type="entry name" value="PURINE-URACIL PERMEASE NCS1"/>
    <property type="match status" value="1"/>
</dbReference>
<keyword evidence="3 8" id="KW-0812">Transmembrane</keyword>
<dbReference type="PROSITE" id="PS00061">
    <property type="entry name" value="ADH_SHORT"/>
    <property type="match status" value="1"/>
</dbReference>
<dbReference type="GO" id="GO:0015205">
    <property type="term" value="F:nucleobase transmembrane transporter activity"/>
    <property type="evidence" value="ECO:0007669"/>
    <property type="project" value="TreeGrafter"/>
</dbReference>
<feature type="non-terminal residue" evidence="9">
    <location>
        <position position="1"/>
    </location>
</feature>
<dbReference type="PRINTS" id="PR00080">
    <property type="entry name" value="SDRFAMILY"/>
</dbReference>
<dbReference type="SUPFAM" id="SSF51735">
    <property type="entry name" value="NAD(P)-binding Rossmann-fold domains"/>
    <property type="match status" value="1"/>
</dbReference>
<feature type="transmembrane region" description="Helical" evidence="8">
    <location>
        <begin position="382"/>
        <end position="403"/>
    </location>
</feature>
<evidence type="ECO:0000313" key="9">
    <source>
        <dbReference type="EMBL" id="KAH9822941.1"/>
    </source>
</evidence>
<comment type="similarity">
    <text evidence="2">Belongs to the purine-cytosine permease (2.A.39) family.</text>
</comment>
<dbReference type="Proteomes" id="UP001138500">
    <property type="component" value="Unassembled WGS sequence"/>
</dbReference>
<dbReference type="InterPro" id="IPR036291">
    <property type="entry name" value="NAD(P)-bd_dom_sf"/>
</dbReference>
<keyword evidence="6 8" id="KW-0472">Membrane</keyword>
<dbReference type="EMBL" id="RIBY02002200">
    <property type="protein sequence ID" value="KAH9822941.1"/>
    <property type="molecule type" value="Genomic_DNA"/>
</dbReference>
<feature type="transmembrane region" description="Helical" evidence="8">
    <location>
        <begin position="433"/>
        <end position="455"/>
    </location>
</feature>
<evidence type="ECO:0000256" key="5">
    <source>
        <dbReference type="ARBA" id="ARBA00022989"/>
    </source>
</evidence>
<dbReference type="AlphaFoldDB" id="A0A9W7W056"/>
<feature type="transmembrane region" description="Helical" evidence="8">
    <location>
        <begin position="503"/>
        <end position="522"/>
    </location>
</feature>
<feature type="transmembrane region" description="Helical" evidence="8">
    <location>
        <begin position="264"/>
        <end position="288"/>
    </location>
</feature>
<evidence type="ECO:0000256" key="1">
    <source>
        <dbReference type="ARBA" id="ARBA00004141"/>
    </source>
</evidence>
<comment type="subcellular location">
    <subcellularLocation>
        <location evidence="1">Membrane</location>
        <topology evidence="1">Multi-pass membrane protein</topology>
    </subcellularLocation>
</comment>
<dbReference type="InterPro" id="IPR020904">
    <property type="entry name" value="Sc_DH/Rdtase_CS"/>
</dbReference>
<comment type="caution">
    <text evidence="9">The sequence shown here is derived from an EMBL/GenBank/DDBJ whole genome shotgun (WGS) entry which is preliminary data.</text>
</comment>
<evidence type="ECO:0000256" key="4">
    <source>
        <dbReference type="ARBA" id="ARBA00022857"/>
    </source>
</evidence>
<evidence type="ECO:0000256" key="6">
    <source>
        <dbReference type="ARBA" id="ARBA00023136"/>
    </source>
</evidence>
<dbReference type="Pfam" id="PF02133">
    <property type="entry name" value="Transp_cyt_pur"/>
    <property type="match status" value="1"/>
</dbReference>
<feature type="transmembrane region" description="Helical" evidence="8">
    <location>
        <begin position="542"/>
        <end position="565"/>
    </location>
</feature>
<dbReference type="Pfam" id="PF00106">
    <property type="entry name" value="adh_short"/>
    <property type="match status" value="1"/>
</dbReference>
<evidence type="ECO:0000256" key="7">
    <source>
        <dbReference type="SAM" id="MobiDB-lite"/>
    </source>
</evidence>
<feature type="compositionally biased region" description="Basic and acidic residues" evidence="7">
    <location>
        <begin position="738"/>
        <end position="749"/>
    </location>
</feature>
<dbReference type="Gene3D" id="3.40.50.720">
    <property type="entry name" value="NAD(P)-binding Rossmann-like Domain"/>
    <property type="match status" value="1"/>
</dbReference>
<organism evidence="9 10">
    <name type="scientific">Teratosphaeria destructans</name>
    <dbReference type="NCBI Taxonomy" id="418781"/>
    <lineage>
        <taxon>Eukaryota</taxon>
        <taxon>Fungi</taxon>
        <taxon>Dikarya</taxon>
        <taxon>Ascomycota</taxon>
        <taxon>Pezizomycotina</taxon>
        <taxon>Dothideomycetes</taxon>
        <taxon>Dothideomycetidae</taxon>
        <taxon>Mycosphaerellales</taxon>
        <taxon>Teratosphaeriaceae</taxon>
        <taxon>Teratosphaeria</taxon>
    </lineage>
</organism>
<evidence type="ECO:0000256" key="8">
    <source>
        <dbReference type="SAM" id="Phobius"/>
    </source>
</evidence>
<dbReference type="Gene3D" id="1.10.4160.10">
    <property type="entry name" value="Hydantoin permease"/>
    <property type="match status" value="1"/>
</dbReference>
<feature type="transmembrane region" description="Helical" evidence="8">
    <location>
        <begin position="342"/>
        <end position="361"/>
    </location>
</feature>
<sequence length="960" mass="108239">QDVLSRSGLTWTPLQSDFTWRPLDRTLCRTGPCKRSRALSYPPHAESASALLRSEGPRTLRHPSHRSHCIWSSQRTTMRFSHAHLKAKANEKAHNARRAFSSWKAFREWIEVPDTALDQHGHRREGPTWSNEDLDPTPYEKRTWRWWNYVIFYWGLSFGNWTLGSTMIGIGLNWWQAIITIFLSQLISSIAMFFNSRCASVYHIGYPIVGRAAFGMYGSYYFVGVRALLAIVWYGVQLYSGSALLANMLRAVFGHNYVNIPNTIPASVGITSAGMLAFFLFWLIHLPFTFFRPYQLRNFFWFKAIVMLPAIFGLFIFCMVNTKGNIGLSNLNSTAEARNNGWGWFFVYSINAGMGNTATLITNQPDIARWSRTKTGAMWSQLISNPIAVTLSASLGILSTAAINQNWGLAVWNQWDLLDAILTRYWTAGARTAVFLAAAGWSVSILGTNIAANMIPFGSDSSMLFPRFITIPRGQLLVECLAFAICPWKILASAGTFTTFLSGYGLFMASVVAIMVCDYWLLTKGNVFIAHLYNGSKDNPHYYFNSGVNLQAVFAYVVGIALPFAGFCGTLGAKVSTTATRLGDLGWMLSFVSSFVVYYGLCLIVPTQNQKKVRELGLSWEEMSFKELVAADGTVIEDEQEGYPDPALDAVNDEKKVFSPAVDAKTLSSIDPRIDTDNHISNHAKIHPHHRLLVWHRPRPSPRIQIPRPPRLRHRPPDLLHPRPRRPRHRNPPPGSHLAREHPRPADRNRHPHRRALDYLVNNAGRNYTVPALDVSLDEIRLTYETNVFAVMLLCQALAPLLINARGTIIQIGSLAGKMPYVFGSVYNSTKAALHSYSDTLRIELAPFDVKVVTIVTGGVQSKIARTHRDLPAGSLYVPVADQYERRLTHSQANGMPNEAYARSVVRQTLRSGKDTVWEGGGSWRVWFLSTFFPRKVMDWVFTRMFQLYKLRQVNVKKSQ</sequence>
<keyword evidence="5 8" id="KW-1133">Transmembrane helix</keyword>
<dbReference type="OrthoDB" id="2018619at2759"/>
<feature type="transmembrane region" description="Helical" evidence="8">
    <location>
        <begin position="476"/>
        <end position="497"/>
    </location>
</feature>
<feature type="transmembrane region" description="Helical" evidence="8">
    <location>
        <begin position="300"/>
        <end position="322"/>
    </location>
</feature>
<dbReference type="PRINTS" id="PR00081">
    <property type="entry name" value="GDHRDH"/>
</dbReference>
<dbReference type="InterPro" id="IPR002347">
    <property type="entry name" value="SDR_fam"/>
</dbReference>
<keyword evidence="4" id="KW-0521">NADP</keyword>
<feature type="transmembrane region" description="Helical" evidence="8">
    <location>
        <begin position="146"/>
        <end position="168"/>
    </location>
</feature>
<dbReference type="InterPro" id="IPR045225">
    <property type="entry name" value="Uracil/uridine/allantoin_perm"/>
</dbReference>
<feature type="region of interest" description="Disordered" evidence="7">
    <location>
        <begin position="697"/>
        <end position="753"/>
    </location>
</feature>
<dbReference type="PANTHER" id="PTHR30618">
    <property type="entry name" value="NCS1 FAMILY PURINE/PYRIMIDINE TRANSPORTER"/>
    <property type="match status" value="1"/>
</dbReference>
<evidence type="ECO:0000256" key="3">
    <source>
        <dbReference type="ARBA" id="ARBA00022692"/>
    </source>
</evidence>
<name>A0A9W7W056_9PEZI</name>
<proteinExistence type="inferred from homology"/>
<gene>
    <name evidence="9" type="ORF">Tdes44962_MAKER00769</name>
</gene>
<dbReference type="CDD" id="cd11482">
    <property type="entry name" value="SLC-NCS1sbd_NRT1-like"/>
    <property type="match status" value="1"/>
</dbReference>
<feature type="transmembrane region" description="Helical" evidence="8">
    <location>
        <begin position="174"/>
        <end position="194"/>
    </location>
</feature>
<evidence type="ECO:0000313" key="10">
    <source>
        <dbReference type="Proteomes" id="UP001138500"/>
    </source>
</evidence>
<dbReference type="GO" id="GO:0005886">
    <property type="term" value="C:plasma membrane"/>
    <property type="evidence" value="ECO:0007669"/>
    <property type="project" value="TreeGrafter"/>
</dbReference>
<feature type="compositionally biased region" description="Basic residues" evidence="7">
    <location>
        <begin position="722"/>
        <end position="731"/>
    </location>
</feature>
<feature type="transmembrane region" description="Helical" evidence="8">
    <location>
        <begin position="585"/>
        <end position="605"/>
    </location>
</feature>
<protein>
    <submittedName>
        <fullName evidence="9">Allantoin</fullName>
    </submittedName>
</protein>
<reference evidence="9 10" key="1">
    <citation type="journal article" date="2018" name="IMA Fungus">
        <title>IMA Genome-F 10: Nine draft genome sequences of Claviceps purpurea s.lat., including C. arundinis, C. humidiphila, and C. cf. spartinae, pseudomolecules for the pitch canker pathogen Fusarium circinatum, draft genome of Davidsoniella eucalypti, Grosmannia galeiformis, Quambalaria eucalypti, and Teratosphaeria destructans.</title>
        <authorList>
            <person name="Wingfield B.D."/>
            <person name="Liu M."/>
            <person name="Nguyen H.D."/>
            <person name="Lane F.A."/>
            <person name="Morgan S.W."/>
            <person name="De Vos L."/>
            <person name="Wilken P.M."/>
            <person name="Duong T.A."/>
            <person name="Aylward J."/>
            <person name="Coetzee M.P."/>
            <person name="Dadej K."/>
            <person name="De Beer Z.W."/>
            <person name="Findlay W."/>
            <person name="Havenga M."/>
            <person name="Kolarik M."/>
            <person name="Menzies J.G."/>
            <person name="Naidoo K."/>
            <person name="Pochopski O."/>
            <person name="Shoukouhi P."/>
            <person name="Santana Q.C."/>
            <person name="Seifert K.A."/>
            <person name="Soal N."/>
            <person name="Steenkamp E.T."/>
            <person name="Tatham C.T."/>
            <person name="van der Nest M.A."/>
            <person name="Wingfield M.J."/>
        </authorList>
    </citation>
    <scope>NUCLEOTIDE SEQUENCE [LARGE SCALE GENOMIC DNA]</scope>
    <source>
        <strain evidence="9">CMW44962</strain>
    </source>
</reference>
<accession>A0A9W7W056</accession>
<evidence type="ECO:0000256" key="2">
    <source>
        <dbReference type="ARBA" id="ARBA00008974"/>
    </source>
</evidence>